<feature type="domain" description="Beta-hexosaminidase eukaryotic type N-terminal" evidence="13">
    <location>
        <begin position="21"/>
        <end position="143"/>
    </location>
</feature>
<dbReference type="FunFam" id="3.20.20.80:FF:000063">
    <property type="entry name" value="Beta-hexosaminidase"/>
    <property type="match status" value="1"/>
</dbReference>
<evidence type="ECO:0000256" key="8">
    <source>
        <dbReference type="ARBA" id="ARBA00023295"/>
    </source>
</evidence>
<dbReference type="PIRSF" id="PIRSF001093">
    <property type="entry name" value="B-hxosamndse_ab_euk"/>
    <property type="match status" value="1"/>
</dbReference>
<keyword evidence="15" id="KW-1185">Reference proteome</keyword>
<dbReference type="PANTHER" id="PTHR22600">
    <property type="entry name" value="BETA-HEXOSAMINIDASE"/>
    <property type="match status" value="1"/>
</dbReference>
<dbReference type="GO" id="GO:0030203">
    <property type="term" value="P:glycosaminoglycan metabolic process"/>
    <property type="evidence" value="ECO:0007669"/>
    <property type="project" value="TreeGrafter"/>
</dbReference>
<evidence type="ECO:0000256" key="1">
    <source>
        <dbReference type="ARBA" id="ARBA00001231"/>
    </source>
</evidence>
<dbReference type="InterPro" id="IPR015883">
    <property type="entry name" value="Glyco_hydro_20_cat"/>
</dbReference>
<feature type="active site" description="Proton donor" evidence="10">
    <location>
        <position position="437"/>
    </location>
</feature>
<feature type="domain" description="Glycoside hydrolase family 20 catalytic" evidence="12">
    <location>
        <begin position="167"/>
        <end position="250"/>
    </location>
</feature>
<keyword evidence="8 9" id="KW-0326">Glycosidase</keyword>
<keyword evidence="6" id="KW-0325">Glycoprotein</keyword>
<comment type="catalytic activity">
    <reaction evidence="1 9">
        <text>Hydrolysis of terminal non-reducing N-acetyl-D-hexosamine residues in N-acetyl-beta-D-hexosaminides.</text>
        <dbReference type="EC" id="3.2.1.52"/>
    </reaction>
</comment>
<feature type="chain" id="PRO_5015156134" description="Beta-hexosaminidase" evidence="11">
    <location>
        <begin position="18"/>
        <end position="654"/>
    </location>
</feature>
<evidence type="ECO:0000256" key="9">
    <source>
        <dbReference type="PIRNR" id="PIRNR001093"/>
    </source>
</evidence>
<dbReference type="PRINTS" id="PR00738">
    <property type="entry name" value="GLHYDRLASE20"/>
</dbReference>
<proteinExistence type="inferred from homology"/>
<dbReference type="Proteomes" id="UP000241769">
    <property type="component" value="Unassembled WGS sequence"/>
</dbReference>
<dbReference type="SUPFAM" id="SSF55545">
    <property type="entry name" value="beta-N-acetylhexosaminidase-like domain"/>
    <property type="match status" value="1"/>
</dbReference>
<dbReference type="GO" id="GO:0005975">
    <property type="term" value="P:carbohydrate metabolic process"/>
    <property type="evidence" value="ECO:0007669"/>
    <property type="project" value="InterPro"/>
</dbReference>
<evidence type="ECO:0000256" key="11">
    <source>
        <dbReference type="SAM" id="SignalP"/>
    </source>
</evidence>
<dbReference type="EMBL" id="MDYQ01000008">
    <property type="protein sequence ID" value="PRP88663.1"/>
    <property type="molecule type" value="Genomic_DNA"/>
</dbReference>
<comment type="caution">
    <text evidence="14">The sequence shown here is derived from an EMBL/GenBank/DDBJ whole genome shotgun (WGS) entry which is preliminary data.</text>
</comment>
<comment type="similarity">
    <text evidence="3 9">Belongs to the glycosyl hydrolase 20 family.</text>
</comment>
<keyword evidence="7" id="KW-0458">Lysosome</keyword>
<dbReference type="STRING" id="1890364.A0A2P6NXH5"/>
<evidence type="ECO:0000256" key="4">
    <source>
        <dbReference type="ARBA" id="ARBA00022729"/>
    </source>
</evidence>
<dbReference type="CDD" id="cd06562">
    <property type="entry name" value="GH20_HexA_HexB-like"/>
    <property type="match status" value="1"/>
</dbReference>
<evidence type="ECO:0000256" key="2">
    <source>
        <dbReference type="ARBA" id="ARBA00004371"/>
    </source>
</evidence>
<evidence type="ECO:0000256" key="10">
    <source>
        <dbReference type="PIRSR" id="PIRSR001093-1"/>
    </source>
</evidence>
<organism evidence="14 15">
    <name type="scientific">Planoprotostelium fungivorum</name>
    <dbReference type="NCBI Taxonomy" id="1890364"/>
    <lineage>
        <taxon>Eukaryota</taxon>
        <taxon>Amoebozoa</taxon>
        <taxon>Evosea</taxon>
        <taxon>Variosea</taxon>
        <taxon>Cavosteliida</taxon>
        <taxon>Cavosteliaceae</taxon>
        <taxon>Planoprotostelium</taxon>
    </lineage>
</organism>
<evidence type="ECO:0000259" key="13">
    <source>
        <dbReference type="Pfam" id="PF14845"/>
    </source>
</evidence>
<dbReference type="EC" id="3.2.1.52" evidence="9"/>
<dbReference type="Pfam" id="PF00728">
    <property type="entry name" value="Glyco_hydro_20"/>
    <property type="match status" value="2"/>
</dbReference>
<sequence length="654" mass="74659">MMLRSIIVFTFFFLTYAHINVWPLPVSFTQGGNTIGIDAQIEILEADDSTFDNATLLGRVVHRYQHILRHTLWTPEYRNEDKSQPNGNIIKKIYLIVDRPQESLDAKTNESYVMDVPSDLEVIRIQTPTTFGAMRALETLRQMVELQEDGSRVIRFAPLHIEDAPAFSHRGLMLDTSRNYFPVKDILRTLDGMSMNKLNVFHWHIVDSQSFPLRSNAVPELADKGAYRKKGKLLVYNEDDVRTIVQYGIEDDGSRVIRFAPLHIEDAPAFSHRGLMLDTSRNYFPVKDILRTLDGMSMNKLNVFHWHIVDSQSFPLRSNAVPELADKGAYRKKGKLLVYNEDDVRTIVQHGIERGVRVIPELDMPGHTRSWAWSHPEISVCIDSDWTKNAAEPPAGQLDPINPATYQLLDRLLSDIAPWFADTYWHAVLREGEGGDEVKFTCWNESSSIRDWMQQHNTQDMNQLVQLFAAKLYTMIDNQGKVPILWEEMVLDFGVKAPSESVVQVWRGVPAVSKVTSMGYKTVVSSNDYWYLDCGRGGFVDGGNSWCDPYKSWQTVYQFDIVAGLSEEQSSLIMGGEVCLWAEQVDPINLDRILWPRSAAAAEVLWSGKDKKGQQRDAKEAMPRFWDMRERLVEAGVAAEPLQPLYCAFNNCWS</sequence>
<dbReference type="InterPro" id="IPR029018">
    <property type="entry name" value="Hex-like_dom2"/>
</dbReference>
<dbReference type="OrthoDB" id="428480at2759"/>
<evidence type="ECO:0000259" key="12">
    <source>
        <dbReference type="Pfam" id="PF00728"/>
    </source>
</evidence>
<gene>
    <name evidence="14" type="ORF">PROFUN_02759</name>
</gene>
<feature type="signal peptide" evidence="11">
    <location>
        <begin position="1"/>
        <end position="17"/>
    </location>
</feature>
<dbReference type="InterPro" id="IPR025705">
    <property type="entry name" value="Beta_hexosaminidase_sua/sub"/>
</dbReference>
<evidence type="ECO:0000313" key="15">
    <source>
        <dbReference type="Proteomes" id="UP000241769"/>
    </source>
</evidence>
<feature type="domain" description="Glycoside hydrolase family 20 catalytic" evidence="12">
    <location>
        <begin position="270"/>
        <end position="608"/>
    </location>
</feature>
<dbReference type="InterPro" id="IPR017853">
    <property type="entry name" value="GH"/>
</dbReference>
<dbReference type="SUPFAM" id="SSF51445">
    <property type="entry name" value="(Trans)glycosidases"/>
    <property type="match status" value="2"/>
</dbReference>
<evidence type="ECO:0000256" key="5">
    <source>
        <dbReference type="ARBA" id="ARBA00022801"/>
    </source>
</evidence>
<dbReference type="Pfam" id="PF14845">
    <property type="entry name" value="Glycohydro_20b2"/>
    <property type="match status" value="1"/>
</dbReference>
<name>A0A2P6NXH5_9EUKA</name>
<keyword evidence="5 9" id="KW-0378">Hydrolase</keyword>
<dbReference type="GO" id="GO:0005764">
    <property type="term" value="C:lysosome"/>
    <property type="evidence" value="ECO:0007669"/>
    <property type="project" value="UniProtKB-SubCell"/>
</dbReference>
<dbReference type="InParanoid" id="A0A2P6NXH5"/>
<dbReference type="Gene3D" id="3.30.379.10">
    <property type="entry name" value="Chitobiase/beta-hexosaminidase domain 2-like"/>
    <property type="match status" value="1"/>
</dbReference>
<protein>
    <recommendedName>
        <fullName evidence="9">Beta-hexosaminidase</fullName>
        <ecNumber evidence="9">3.2.1.52</ecNumber>
    </recommendedName>
</protein>
<reference evidence="14 15" key="1">
    <citation type="journal article" date="2018" name="Genome Biol. Evol.">
        <title>Multiple Roots of Fruiting Body Formation in Amoebozoa.</title>
        <authorList>
            <person name="Hillmann F."/>
            <person name="Forbes G."/>
            <person name="Novohradska S."/>
            <person name="Ferling I."/>
            <person name="Riege K."/>
            <person name="Groth M."/>
            <person name="Westermann M."/>
            <person name="Marz M."/>
            <person name="Spaller T."/>
            <person name="Winckler T."/>
            <person name="Schaap P."/>
            <person name="Glockner G."/>
        </authorList>
    </citation>
    <scope>NUCLEOTIDE SEQUENCE [LARGE SCALE GENOMIC DNA]</scope>
    <source>
        <strain evidence="14 15">Jena</strain>
    </source>
</reference>
<evidence type="ECO:0000256" key="6">
    <source>
        <dbReference type="ARBA" id="ARBA00023180"/>
    </source>
</evidence>
<evidence type="ECO:0000313" key="14">
    <source>
        <dbReference type="EMBL" id="PRP88663.1"/>
    </source>
</evidence>
<dbReference type="InterPro" id="IPR029019">
    <property type="entry name" value="HEX_eukaryotic_N"/>
</dbReference>
<keyword evidence="4 11" id="KW-0732">Signal</keyword>
<dbReference type="AlphaFoldDB" id="A0A2P6NXH5"/>
<evidence type="ECO:0000256" key="3">
    <source>
        <dbReference type="ARBA" id="ARBA00006285"/>
    </source>
</evidence>
<comment type="subcellular location">
    <subcellularLocation>
        <location evidence="2">Lysosome</location>
    </subcellularLocation>
</comment>
<dbReference type="PANTHER" id="PTHR22600:SF26">
    <property type="entry name" value="BETA-N-ACETYLHEXOSAMINIDASE"/>
    <property type="match status" value="1"/>
</dbReference>
<dbReference type="GO" id="GO:0004563">
    <property type="term" value="F:beta-N-acetylhexosaminidase activity"/>
    <property type="evidence" value="ECO:0007669"/>
    <property type="project" value="UniProtKB-EC"/>
</dbReference>
<dbReference type="Gene3D" id="3.20.20.80">
    <property type="entry name" value="Glycosidases"/>
    <property type="match status" value="2"/>
</dbReference>
<evidence type="ECO:0000256" key="7">
    <source>
        <dbReference type="ARBA" id="ARBA00023228"/>
    </source>
</evidence>
<accession>A0A2P6NXH5</accession>
<dbReference type="GO" id="GO:0016020">
    <property type="term" value="C:membrane"/>
    <property type="evidence" value="ECO:0007669"/>
    <property type="project" value="TreeGrafter"/>
</dbReference>